<evidence type="ECO:0000313" key="7">
    <source>
        <dbReference type="EMBL" id="MFD2761935.1"/>
    </source>
</evidence>
<comment type="subunit">
    <text evidence="4">Homodimer.</text>
</comment>
<proteinExistence type="inferred from homology"/>
<dbReference type="InterPro" id="IPR020095">
    <property type="entry name" value="PsdUridine_synth_TruA_C"/>
</dbReference>
<comment type="similarity">
    <text evidence="1 4 5">Belongs to the tRNA pseudouridine synthase TruA family.</text>
</comment>
<gene>
    <name evidence="4 7" type="primary">truA</name>
    <name evidence="7" type="ORF">ACFSUO_13335</name>
</gene>
<dbReference type="InterPro" id="IPR020094">
    <property type="entry name" value="TruA/RsuA/RluB/E/F_N"/>
</dbReference>
<keyword evidence="2 4" id="KW-0819">tRNA processing</keyword>
<evidence type="ECO:0000256" key="4">
    <source>
        <dbReference type="HAMAP-Rule" id="MF_00171"/>
    </source>
</evidence>
<dbReference type="HAMAP" id="MF_00171">
    <property type="entry name" value="TruA"/>
    <property type="match status" value="1"/>
</dbReference>
<feature type="domain" description="Pseudouridine synthase I TruA alpha/beta" evidence="6">
    <location>
        <begin position="9"/>
        <end position="105"/>
    </location>
</feature>
<feature type="binding site" evidence="4">
    <location>
        <position position="111"/>
    </location>
    <ligand>
        <name>substrate</name>
    </ligand>
</feature>
<name>A0ABW5VBA9_9BACI</name>
<evidence type="ECO:0000256" key="1">
    <source>
        <dbReference type="ARBA" id="ARBA00009375"/>
    </source>
</evidence>
<accession>A0ABW5VBA9</accession>
<dbReference type="EMBL" id="JBHUNA010000031">
    <property type="protein sequence ID" value="MFD2761935.1"/>
    <property type="molecule type" value="Genomic_DNA"/>
</dbReference>
<dbReference type="Gene3D" id="3.30.70.660">
    <property type="entry name" value="Pseudouridine synthase I, catalytic domain, C-terminal subdomain"/>
    <property type="match status" value="1"/>
</dbReference>
<evidence type="ECO:0000256" key="3">
    <source>
        <dbReference type="ARBA" id="ARBA00023235"/>
    </source>
</evidence>
<dbReference type="Proteomes" id="UP001597502">
    <property type="component" value="Unassembled WGS sequence"/>
</dbReference>
<dbReference type="NCBIfam" id="TIGR00071">
    <property type="entry name" value="hisT_truA"/>
    <property type="match status" value="1"/>
</dbReference>
<dbReference type="RefSeq" id="WP_382394938.1">
    <property type="nucleotide sequence ID" value="NZ_JBHUNA010000031.1"/>
</dbReference>
<dbReference type="InterPro" id="IPR020103">
    <property type="entry name" value="PsdUridine_synth_cat_dom_sf"/>
</dbReference>
<dbReference type="Gene3D" id="3.30.70.580">
    <property type="entry name" value="Pseudouridine synthase I, catalytic domain, N-terminal subdomain"/>
    <property type="match status" value="1"/>
</dbReference>
<dbReference type="InterPro" id="IPR020097">
    <property type="entry name" value="PsdUridine_synth_TruA_a/b_dom"/>
</dbReference>
<dbReference type="GO" id="GO:0160147">
    <property type="term" value="F:tRNA pseudouridine(38-40) synthase activity"/>
    <property type="evidence" value="ECO:0007669"/>
    <property type="project" value="UniProtKB-EC"/>
</dbReference>
<comment type="catalytic activity">
    <reaction evidence="4 5">
        <text>uridine(38/39/40) in tRNA = pseudouridine(38/39/40) in tRNA</text>
        <dbReference type="Rhea" id="RHEA:22376"/>
        <dbReference type="Rhea" id="RHEA-COMP:10085"/>
        <dbReference type="Rhea" id="RHEA-COMP:10087"/>
        <dbReference type="ChEBI" id="CHEBI:65314"/>
        <dbReference type="ChEBI" id="CHEBI:65315"/>
        <dbReference type="EC" id="5.4.99.12"/>
    </reaction>
</comment>
<dbReference type="PANTHER" id="PTHR11142:SF0">
    <property type="entry name" value="TRNA PSEUDOURIDINE SYNTHASE-LIKE 1"/>
    <property type="match status" value="1"/>
</dbReference>
<dbReference type="PIRSF" id="PIRSF001430">
    <property type="entry name" value="tRNA_psdUrid_synth"/>
    <property type="match status" value="1"/>
</dbReference>
<evidence type="ECO:0000313" key="8">
    <source>
        <dbReference type="Proteomes" id="UP001597502"/>
    </source>
</evidence>
<dbReference type="Pfam" id="PF01416">
    <property type="entry name" value="PseudoU_synth_1"/>
    <property type="match status" value="2"/>
</dbReference>
<dbReference type="InterPro" id="IPR001406">
    <property type="entry name" value="PsdUridine_synth_TruA"/>
</dbReference>
<dbReference type="PANTHER" id="PTHR11142">
    <property type="entry name" value="PSEUDOURIDYLATE SYNTHASE"/>
    <property type="match status" value="1"/>
</dbReference>
<keyword evidence="3 4" id="KW-0413">Isomerase</keyword>
<keyword evidence="8" id="KW-1185">Reference proteome</keyword>
<dbReference type="CDD" id="cd02570">
    <property type="entry name" value="PseudoU_synth_EcTruA"/>
    <property type="match status" value="1"/>
</dbReference>
<comment type="caution">
    <text evidence="4">Lacks conserved residue(s) required for the propagation of feature annotation.</text>
</comment>
<comment type="caution">
    <text evidence="7">The sequence shown here is derived from an EMBL/GenBank/DDBJ whole genome shotgun (WGS) entry which is preliminary data.</text>
</comment>
<reference evidence="8" key="1">
    <citation type="journal article" date="2019" name="Int. J. Syst. Evol. Microbiol.">
        <title>The Global Catalogue of Microorganisms (GCM) 10K type strain sequencing project: providing services to taxonomists for standard genome sequencing and annotation.</title>
        <authorList>
            <consortium name="The Broad Institute Genomics Platform"/>
            <consortium name="The Broad Institute Genome Sequencing Center for Infectious Disease"/>
            <person name="Wu L."/>
            <person name="Ma J."/>
        </authorList>
    </citation>
    <scope>NUCLEOTIDE SEQUENCE [LARGE SCALE GENOMIC DNA]</scope>
    <source>
        <strain evidence="8">TISTR 1535</strain>
    </source>
</reference>
<evidence type="ECO:0000256" key="5">
    <source>
        <dbReference type="RuleBase" id="RU003792"/>
    </source>
</evidence>
<comment type="function">
    <text evidence="4">Formation of pseudouridine at positions 38, 39 and 40 in the anticodon stem and loop of transfer RNAs.</text>
</comment>
<feature type="active site" description="Nucleophile" evidence="4">
    <location>
        <position position="53"/>
    </location>
</feature>
<evidence type="ECO:0000256" key="2">
    <source>
        <dbReference type="ARBA" id="ARBA00022694"/>
    </source>
</evidence>
<sequence length="254" mass="29018">MTKILCKISYDGTRFSGYQIQPRVRTVQGELEKALAKIHKGTHVEIHGSGRTDKGVHAKAQMAHFESPYNLTTAEWKRAMNSLMPPDIHVNDVVEVPDAFHARFDVVEKEYRYFIWNEREKDVFKQNYVYQFPFALDVGAMKQAGEQLKGTHDFTTFSSAKAAIRGSKVRTLYEVSCHQDGSQIELILRGNGFLYNMVRIIAGTILEVGRSKMGPGDIGYLFDKKDRQLAGDTLPPQALYLWNVQYEKDMFRNS</sequence>
<organism evidence="7 8">
    <name type="scientific">Lentibacillus juripiscarius</name>
    <dbReference type="NCBI Taxonomy" id="257446"/>
    <lineage>
        <taxon>Bacteria</taxon>
        <taxon>Bacillati</taxon>
        <taxon>Bacillota</taxon>
        <taxon>Bacilli</taxon>
        <taxon>Bacillales</taxon>
        <taxon>Bacillaceae</taxon>
        <taxon>Lentibacillus</taxon>
    </lineage>
</organism>
<dbReference type="SUPFAM" id="SSF55120">
    <property type="entry name" value="Pseudouridine synthase"/>
    <property type="match status" value="1"/>
</dbReference>
<dbReference type="EC" id="5.4.99.12" evidence="4"/>
<feature type="domain" description="Pseudouridine synthase I TruA alpha/beta" evidence="6">
    <location>
        <begin position="146"/>
        <end position="247"/>
    </location>
</feature>
<protein>
    <recommendedName>
        <fullName evidence="4">tRNA pseudouridine synthase A</fullName>
        <ecNumber evidence="4">5.4.99.12</ecNumber>
    </recommendedName>
    <alternativeName>
        <fullName evidence="4">tRNA pseudouridine(38-40) synthase</fullName>
    </alternativeName>
    <alternativeName>
        <fullName evidence="4">tRNA pseudouridylate synthase I</fullName>
    </alternativeName>
    <alternativeName>
        <fullName evidence="4">tRNA-uridine isomerase I</fullName>
    </alternativeName>
</protein>
<evidence type="ECO:0000259" key="6">
    <source>
        <dbReference type="Pfam" id="PF01416"/>
    </source>
</evidence>